<protein>
    <submittedName>
        <fullName evidence="1">9348_t:CDS:1</fullName>
    </submittedName>
</protein>
<gene>
    <name evidence="1" type="ORF">FWILDA_LOCUS18996</name>
</gene>
<name>A0A9W4X6W4_9GLOM</name>
<evidence type="ECO:0000313" key="2">
    <source>
        <dbReference type="Proteomes" id="UP001153678"/>
    </source>
</evidence>
<dbReference type="Proteomes" id="UP001153678">
    <property type="component" value="Unassembled WGS sequence"/>
</dbReference>
<organism evidence="1 2">
    <name type="scientific">Funneliformis geosporum</name>
    <dbReference type="NCBI Taxonomy" id="1117311"/>
    <lineage>
        <taxon>Eukaryota</taxon>
        <taxon>Fungi</taxon>
        <taxon>Fungi incertae sedis</taxon>
        <taxon>Mucoromycota</taxon>
        <taxon>Glomeromycotina</taxon>
        <taxon>Glomeromycetes</taxon>
        <taxon>Glomerales</taxon>
        <taxon>Glomeraceae</taxon>
        <taxon>Funneliformis</taxon>
    </lineage>
</organism>
<sequence>NVDKLNEALKVVDMIQHLMINAGQLHNSRRIPVAMLEKPKDFYDIEEESPPQQSQF</sequence>
<proteinExistence type="predicted"/>
<keyword evidence="2" id="KW-1185">Reference proteome</keyword>
<accession>A0A9W4X6W4</accession>
<dbReference type="AlphaFoldDB" id="A0A9W4X6W4"/>
<feature type="non-terminal residue" evidence="1">
    <location>
        <position position="1"/>
    </location>
</feature>
<comment type="caution">
    <text evidence="1">The sequence shown here is derived from an EMBL/GenBank/DDBJ whole genome shotgun (WGS) entry which is preliminary data.</text>
</comment>
<reference evidence="1" key="1">
    <citation type="submission" date="2022-08" db="EMBL/GenBank/DDBJ databases">
        <authorList>
            <person name="Kallberg Y."/>
            <person name="Tangrot J."/>
            <person name="Rosling A."/>
        </authorList>
    </citation>
    <scope>NUCLEOTIDE SEQUENCE</scope>
    <source>
        <strain evidence="1">Wild A</strain>
    </source>
</reference>
<evidence type="ECO:0000313" key="1">
    <source>
        <dbReference type="EMBL" id="CAI2199283.1"/>
    </source>
</evidence>
<dbReference type="EMBL" id="CAMKVN010020880">
    <property type="protein sequence ID" value="CAI2199283.1"/>
    <property type="molecule type" value="Genomic_DNA"/>
</dbReference>